<dbReference type="InterPro" id="IPR001242">
    <property type="entry name" value="Condensation_dom"/>
</dbReference>
<dbReference type="Gene3D" id="3.40.50.720">
    <property type="entry name" value="NAD(P)-binding Rossmann-like Domain"/>
    <property type="match status" value="1"/>
</dbReference>
<dbReference type="InterPro" id="IPR023213">
    <property type="entry name" value="CAT-like_dom_sf"/>
</dbReference>
<dbReference type="Proteomes" id="UP000073492">
    <property type="component" value="Unassembled WGS sequence"/>
</dbReference>
<dbReference type="Pfam" id="PF00106">
    <property type="entry name" value="adh_short"/>
    <property type="match status" value="1"/>
</dbReference>
<evidence type="ECO:0000259" key="4">
    <source>
        <dbReference type="PROSITE" id="PS50075"/>
    </source>
</evidence>
<dbReference type="Gene3D" id="3.30.300.30">
    <property type="match status" value="3"/>
</dbReference>
<dbReference type="SUPFAM" id="SSF53335">
    <property type="entry name" value="S-adenosyl-L-methionine-dependent methyltransferases"/>
    <property type="match status" value="1"/>
</dbReference>
<accession>A0A139I8C2</accession>
<feature type="domain" description="Carrier" evidence="4">
    <location>
        <begin position="1212"/>
        <end position="1288"/>
    </location>
</feature>
<dbReference type="Gene3D" id="3.40.50.980">
    <property type="match status" value="2"/>
</dbReference>
<dbReference type="InterPro" id="IPR020845">
    <property type="entry name" value="AMP-binding_CS"/>
</dbReference>
<dbReference type="InterPro" id="IPR006162">
    <property type="entry name" value="Ppantetheine_attach_site"/>
</dbReference>
<dbReference type="PRINTS" id="PR00081">
    <property type="entry name" value="GDHRDH"/>
</dbReference>
<dbReference type="Gene3D" id="3.30.559.10">
    <property type="entry name" value="Chloramphenicol acetyltransferase-like domain"/>
    <property type="match status" value="2"/>
</dbReference>
<dbReference type="InterPro" id="IPR002347">
    <property type="entry name" value="SDR_fam"/>
</dbReference>
<dbReference type="InterPro" id="IPR029063">
    <property type="entry name" value="SAM-dependent_MTases_sf"/>
</dbReference>
<dbReference type="PANTHER" id="PTHR45527:SF1">
    <property type="entry name" value="FATTY ACID SYNTHASE"/>
    <property type="match status" value="1"/>
</dbReference>
<protein>
    <recommendedName>
        <fullName evidence="4">Carrier domain-containing protein</fullName>
    </recommendedName>
</protein>
<dbReference type="SUPFAM" id="SSF56801">
    <property type="entry name" value="Acetyl-CoA synthetase-like"/>
    <property type="match status" value="2"/>
</dbReference>
<dbReference type="PANTHER" id="PTHR45527">
    <property type="entry name" value="NONRIBOSOMAL PEPTIDE SYNTHETASE"/>
    <property type="match status" value="1"/>
</dbReference>
<dbReference type="GO" id="GO:0005737">
    <property type="term" value="C:cytoplasm"/>
    <property type="evidence" value="ECO:0007669"/>
    <property type="project" value="TreeGrafter"/>
</dbReference>
<evidence type="ECO:0000256" key="1">
    <source>
        <dbReference type="ARBA" id="ARBA00022450"/>
    </source>
</evidence>
<dbReference type="EMBL" id="LFZO01000228">
    <property type="protein sequence ID" value="KXT10983.1"/>
    <property type="molecule type" value="Genomic_DNA"/>
</dbReference>
<comment type="caution">
    <text evidence="5">The sequence shown here is derived from an EMBL/GenBank/DDBJ whole genome shotgun (WGS) entry which is preliminary data.</text>
</comment>
<dbReference type="CDD" id="cd19531">
    <property type="entry name" value="LCL_NRPS-like"/>
    <property type="match status" value="1"/>
</dbReference>
<gene>
    <name evidence="5" type="ORF">AC579_5177</name>
</gene>
<dbReference type="InterPro" id="IPR029058">
    <property type="entry name" value="AB_hydrolase_fold"/>
</dbReference>
<reference evidence="5 6" key="1">
    <citation type="submission" date="2015-07" db="EMBL/GenBank/DDBJ databases">
        <title>Comparative genomics of the Sigatoka disease complex on banana suggests a link between parallel evolutionary changes in Pseudocercospora fijiensis and Pseudocercospora eumusae and increased virulence on the banana host.</title>
        <authorList>
            <person name="Chang T.-C."/>
            <person name="Salvucci A."/>
            <person name="Crous P.W."/>
            <person name="Stergiopoulos I."/>
        </authorList>
    </citation>
    <scope>NUCLEOTIDE SEQUENCE [LARGE SCALE GENOMIC DNA]</scope>
    <source>
        <strain evidence="5 6">CBS 116634</strain>
    </source>
</reference>
<name>A0A139I8C2_9PEZI</name>
<dbReference type="InterPro" id="IPR042099">
    <property type="entry name" value="ANL_N_sf"/>
</dbReference>
<proteinExistence type="predicted"/>
<dbReference type="CDD" id="cd05930">
    <property type="entry name" value="A_NRPS"/>
    <property type="match status" value="1"/>
</dbReference>
<evidence type="ECO:0000313" key="6">
    <source>
        <dbReference type="Proteomes" id="UP000073492"/>
    </source>
</evidence>
<dbReference type="STRING" id="113226.A0A139I8C2"/>
<dbReference type="SUPFAM" id="SSF47336">
    <property type="entry name" value="ACP-like"/>
    <property type="match status" value="2"/>
</dbReference>
<dbReference type="SMART" id="SM00823">
    <property type="entry name" value="PKS_PP"/>
    <property type="match status" value="2"/>
</dbReference>
<dbReference type="GO" id="GO:0016874">
    <property type="term" value="F:ligase activity"/>
    <property type="evidence" value="ECO:0007669"/>
    <property type="project" value="UniProtKB-KW"/>
</dbReference>
<dbReference type="InterPro" id="IPR045851">
    <property type="entry name" value="AMP-bd_C_sf"/>
</dbReference>
<dbReference type="Pfam" id="PF00550">
    <property type="entry name" value="PP-binding"/>
    <property type="match status" value="2"/>
</dbReference>
<evidence type="ECO:0000256" key="2">
    <source>
        <dbReference type="ARBA" id="ARBA00022553"/>
    </source>
</evidence>
<sequence>MAATLIAVLRQSLLIPRPAMTEEELPDQRGKVHLITGGYSGIGYELAKMLYARNATVFLAGRDVTKAKTAIQHIQAEQKTKTLGKLEYLYLELADLQSIKSSVEDFLCRADRLDVLVNNAGVMVPPAGSCTKQGHELQMGVNCLGPFLLTQLLLPILSKSAANSPAGSVRIIWTGSVATELGRLAELFSDEGKPVTVIDDQAHNYVLSKSGNVLLAAQTARRYGESTGLISVAVNPGNLNTRLQRHITWWQYAVARLLLFPAFLGAYTQLYAGWSDDISVANNNGSYIWPWGRIGCLQKDLEEAVRPGPDEKFSLAAKFWSWCDQSVSEYIFIEHKQQECYGRMWETRAEAISMSNERLETTRMDEIMGQVFPILPFPSYEPKPISEVYFQKAYLESQHGDELPNQELDKSICELALAILLTRYTGTNEVVFIAPHAKEDEAKDKGEAVSGVTIENGTVEPAMVAMTIHVDSEQLIDELLKRERVQQRYMTRRALDYSTPILPGDKPQTSIYIVSDGKNGIDATTDGVKAQLQNHMQCETANSVAISIRCSISKQSRYLLLHAQYDALVMDDKQMQRFLNQLASVVSQLQSGESKGKRVRDIVVATEDDIRQVWAWNSTKPDFETRRTCIHQLVTAQARNAPDRIALSAWDGQLTYGEMDRLSSRLALHLRSLAMLVREQVVPVCFEKSKWTLVALLAVLKAGAAFTLIDATSPRERADQICKQTNATLILVSRKQLSNFVARVTCCVVVDDASMAELCPRDDGNRVANAEGDPGDPGSLAYVLFTSGSTGTPKGSMIEHGSFTSTCLAYGPSMRITESTRALQFASYAFGACLFETLAVMVHGGCVCVPSEEQRIAALPDFIAREHVNWAFFTPSFLTALQPQDLLHQRQFTLLTGGEPMSADTQNIWAPLCDLINVYGQSETASACAVSIRSITTDVRNIGQGVGARFWVTEVDNVDVLAAVGAVGELIVHGPGVGRAYLGQRDDAANPFLKKEPEWWCRYALERGSDDGTGGDSISEPQQRFFRTGDMVRYQPDGSLVHLGRIDGQIKIHGQRIEVGDVEYHVKKQLYTLQKTNKLLTDTHETLKSLAVCVAAVHSPHAQGRNALVAFIRADTDMIKSNKRGHAAELLDMSVNDEMNALLTPCLPWASRPQHYIRMSDFPVTVTGKTDIKRLKSLAEQLLRSVSIASVPKGSTCRLSSDAALRVGGMPSFNDDPEAMMCHVWAQVLGMDPTQINRRHNFLHLGGDSIDAIRLVNIASKSGIGISLTDVLENPVLHDLVCTIRERYALIPSQQQPAPKAPGALPSPERLPAIAALDRYIDCIPSAAQERLYFLDKMRPDKSPWYYNIPLAVHLRGTLDISALETCLATLERVHESLRTTFHETDFGCVMQRIEPPRSQIFQQPLHPVMSYDKARCLMEADQKRPFLLHAEHLWRANVYPCEDGTCILSIVLHHIIADGWSVDVLCRDLSKYYAHLVQDSRVQSPHDLSHVSNLPIQYREYAALQQRELASGAFQSQIDYWKTELTDSQAAELPGDHVRPHMLSGEGGIVKFDLRGDRYTHLYQFCRDHNVTPFAVLLASFRAAHYRTTGMQDATIGIPAAGRNMPELRDLIGFFVNTQCVRLPIRDTDESFISLVHQTKVAVINALRNQDVPFERIVSELVPGAREASRNPLVQLMFALHSQSELGHIQLQGVESELIADAGPGLAAWSRFDVEFHLYRREDAFDGAILFARDLFEQVTIESFLATFLTLLDRGLQEPTTPLAILPTTMGPANYLDAFLDNSIDVSYPRRASVVDIFEAQRMRTPETEAVRDSTTGSLTYAQLDYRSNLVAMWLHDRHLTAEMVVAIFAPRSCETIVSMLGILKAGLAYLPLDIKTPPGRLERIIDSLGKRCRVLLIGSNVDLPDSHIQHLDLESVRMSRILDQKHLLDGPGGSPSLHRPSPTNLAYIMFTSGSTGVPKGVMVEHRGIVRLVCKSNVTAQHPPKARVAHMSSLGFDASTWEIFSALLNGGTVCCIDDEHVVDTLALGSVFRQEAIQVAMMTPGLLKQVLEYCPTALSQLAVLNVAGARFDPRDARKARSLTSGELYNVYGPTENTVLTTSHRLLPGEEYPNGVPIGAAINATRVLVMDSQQQLVAPGIVGELVAIGDGLARGYTDHSLDEGRFILLEDGRRQARAYRTGDLVRRRSTGDTIDFIGRADTQIKIRGQRLELAEIEHTLLECDGSIKDAAVLACVDDDKETSLVAFITPSQMDTATTSQAYSGHVQDWSSHFELSTYEDISSINPAKLGRDFVGWKSMIDGRVIEESAMMEWLEDILRVAVPEGETPGDVLEIGTGTGMILFNLGPEMNSYVGLEPSESAVRFTTNAIKSRPDLVKKAHVTKGTALDLPSLGRIQPNLVILNSVVQYFPSVEYLNEVLTLILGLSGVRKIIFGDIRSHSLYTEFLSARTLHELHFAASKEQFRRRMKGFQEEEEELLISPLWFTRLAEDLPEHIEHVEILPKIMRAETELNGYRFNAVLHIKNEQEPRPTLVSIPRGDWRDFVASAMDADILSHILGSNRHLPYIAIGNIPYANIRLACEIAAELAKPDAGSDSERSWLSESREKALAQPSVSAAALIELGHGHGWNVKLSWSRHESQHGGLDAIFFHTQHAESKSAPLFLFPEDTCTTRSQLSNHPLQRKRRRALISDTFNRLRRQLPTYMIPSRIEILDKMPLNASGKTDYSELQRKMSLMSRGDAPLRKADLKPRTEIETAVCEEISTMLSIDNISLNDDFFDLGGHSLMATRFAVRLRNRLKVPVSVREIFSSPVVGQLANVLEGRVHHSEAPETSVNSLYAPFQLLGSQDDASISIKHEIESQLDPAWRDHVCDIYPATQTQEVFLRGGFQANTIYVDLAGSTDCDRLKQCCISVVQGYDILRTVFVQKCNEFYQVVLDQASVPINIHRVHSSIDDSTCSVRDGNLQKFHPLRSISLGIDILEDKVQSVVRLMVQMPHAMYDGVSLEQLFRSILDDYQGLQVPCSPPFAWYVKHICESRQEGYKYWREVLHQSCSFKPTNLDFHGPEDAGYRATRTIAFPSGKRPASSTKCTNATVFTSAWAKVLSREIGQDDVTFGRLVSGREALPVAHQNIMGPCINVVPVRIRFDHAVSSAALLQEVQKQYLNGIPFSNIGIREIRDHCTQWPRDDAPLDDVRVLWSFVLFQECNAPMKFEQREVTPKSLPYRGPSTYEVDVVGSMDADGSHLQVMIYARQRSASTETVDRMLHHLCEEVKKLSEATHAQLMQDDKSTTAGEPQM</sequence>
<dbReference type="InterPro" id="IPR009081">
    <property type="entry name" value="PP-bd_ACP"/>
</dbReference>
<dbReference type="Gene3D" id="1.10.1200.10">
    <property type="entry name" value="ACP-like"/>
    <property type="match status" value="1"/>
</dbReference>
<dbReference type="InterPro" id="IPR036736">
    <property type="entry name" value="ACP-like_sf"/>
</dbReference>
<dbReference type="Gene3D" id="3.30.559.30">
    <property type="entry name" value="Nonribosomal peptide synthetase, condensation domain"/>
    <property type="match status" value="3"/>
</dbReference>
<dbReference type="Gene3D" id="2.30.38.10">
    <property type="entry name" value="Luciferase, Domain 3"/>
    <property type="match status" value="1"/>
</dbReference>
<dbReference type="GO" id="GO:0044550">
    <property type="term" value="P:secondary metabolite biosynthetic process"/>
    <property type="evidence" value="ECO:0007669"/>
    <property type="project" value="TreeGrafter"/>
</dbReference>
<dbReference type="PROSITE" id="PS00012">
    <property type="entry name" value="PHOSPHOPANTETHEINE"/>
    <property type="match status" value="1"/>
</dbReference>
<keyword evidence="1" id="KW-0596">Phosphopantetheine</keyword>
<keyword evidence="2" id="KW-0597">Phosphoprotein</keyword>
<feature type="domain" description="Carrier" evidence="4">
    <location>
        <begin position="2746"/>
        <end position="2821"/>
    </location>
</feature>
<dbReference type="PROSITE" id="PS50075">
    <property type="entry name" value="CARRIER"/>
    <property type="match status" value="2"/>
</dbReference>
<dbReference type="NCBIfam" id="TIGR01733">
    <property type="entry name" value="AA-adenyl-dom"/>
    <property type="match status" value="1"/>
</dbReference>
<dbReference type="OrthoDB" id="3641063at2759"/>
<evidence type="ECO:0000313" key="5">
    <source>
        <dbReference type="EMBL" id="KXT10983.1"/>
    </source>
</evidence>
<dbReference type="GO" id="GO:0043041">
    <property type="term" value="P:amino acid activation for nonribosomal peptide biosynthetic process"/>
    <property type="evidence" value="ECO:0007669"/>
    <property type="project" value="TreeGrafter"/>
</dbReference>
<evidence type="ECO:0000256" key="3">
    <source>
        <dbReference type="ARBA" id="ARBA00022598"/>
    </source>
</evidence>
<keyword evidence="6" id="KW-1185">Reference proteome</keyword>
<keyword evidence="3" id="KW-0436">Ligase</keyword>
<dbReference type="PROSITE" id="PS00455">
    <property type="entry name" value="AMP_BINDING"/>
    <property type="match status" value="2"/>
</dbReference>
<dbReference type="InterPro" id="IPR036291">
    <property type="entry name" value="NAD(P)-bd_dom_sf"/>
</dbReference>
<dbReference type="GO" id="GO:0031177">
    <property type="term" value="F:phosphopantetheine binding"/>
    <property type="evidence" value="ECO:0007669"/>
    <property type="project" value="InterPro"/>
</dbReference>
<organism evidence="5 6">
    <name type="scientific">Pseudocercospora musae</name>
    <dbReference type="NCBI Taxonomy" id="113226"/>
    <lineage>
        <taxon>Eukaryota</taxon>
        <taxon>Fungi</taxon>
        <taxon>Dikarya</taxon>
        <taxon>Ascomycota</taxon>
        <taxon>Pezizomycotina</taxon>
        <taxon>Dothideomycetes</taxon>
        <taxon>Dothideomycetidae</taxon>
        <taxon>Mycosphaerellales</taxon>
        <taxon>Mycosphaerellaceae</taxon>
        <taxon>Pseudocercospora</taxon>
    </lineage>
</organism>
<dbReference type="Gene3D" id="3.40.50.1820">
    <property type="entry name" value="alpha/beta hydrolase"/>
    <property type="match status" value="1"/>
</dbReference>
<dbReference type="Gene3D" id="3.40.50.150">
    <property type="entry name" value="Vaccinia Virus protein VP39"/>
    <property type="match status" value="1"/>
</dbReference>
<dbReference type="SUPFAM" id="SSF51735">
    <property type="entry name" value="NAD(P)-binding Rossmann-fold domains"/>
    <property type="match status" value="1"/>
</dbReference>
<dbReference type="Pfam" id="PF00501">
    <property type="entry name" value="AMP-binding"/>
    <property type="match status" value="2"/>
</dbReference>
<dbReference type="Pfam" id="PF00668">
    <property type="entry name" value="Condensation"/>
    <property type="match status" value="2"/>
</dbReference>
<dbReference type="InterPro" id="IPR020806">
    <property type="entry name" value="PKS_PP-bd"/>
</dbReference>
<dbReference type="InterPro" id="IPR010071">
    <property type="entry name" value="AA_adenyl_dom"/>
</dbReference>
<dbReference type="Gene3D" id="3.40.50.12780">
    <property type="entry name" value="N-terminal domain of ligase-like"/>
    <property type="match status" value="1"/>
</dbReference>
<dbReference type="CDD" id="cd05918">
    <property type="entry name" value="A_NRPS_SidN3_like"/>
    <property type="match status" value="1"/>
</dbReference>
<dbReference type="InterPro" id="IPR000873">
    <property type="entry name" value="AMP-dep_synth/lig_dom"/>
</dbReference>
<dbReference type="SUPFAM" id="SSF52777">
    <property type="entry name" value="CoA-dependent acyltransferases"/>
    <property type="match status" value="5"/>
</dbReference>